<proteinExistence type="predicted"/>
<dbReference type="EMBL" id="CAADRP010001929">
    <property type="protein sequence ID" value="VFU56733.1"/>
    <property type="molecule type" value="Genomic_DNA"/>
</dbReference>
<dbReference type="AlphaFoldDB" id="A0A6N2MT81"/>
<protein>
    <submittedName>
        <fullName evidence="1">Uncharacterized protein</fullName>
    </submittedName>
</protein>
<organism evidence="1">
    <name type="scientific">Salix viminalis</name>
    <name type="common">Common osier</name>
    <name type="synonym">Basket willow</name>
    <dbReference type="NCBI Taxonomy" id="40686"/>
    <lineage>
        <taxon>Eukaryota</taxon>
        <taxon>Viridiplantae</taxon>
        <taxon>Streptophyta</taxon>
        <taxon>Embryophyta</taxon>
        <taxon>Tracheophyta</taxon>
        <taxon>Spermatophyta</taxon>
        <taxon>Magnoliopsida</taxon>
        <taxon>eudicotyledons</taxon>
        <taxon>Gunneridae</taxon>
        <taxon>Pentapetalae</taxon>
        <taxon>rosids</taxon>
        <taxon>fabids</taxon>
        <taxon>Malpighiales</taxon>
        <taxon>Salicaceae</taxon>
        <taxon>Saliceae</taxon>
        <taxon>Salix</taxon>
    </lineage>
</organism>
<gene>
    <name evidence="1" type="ORF">SVIM_LOCUS408208</name>
</gene>
<name>A0A6N2MT81_SALVM</name>
<accession>A0A6N2MT81</accession>
<sequence length="77" mass="9111">MEERSLWWDEQSRLINYNTNGIQENTWWSNVLSLRSISVNGIDAWLKWKKEVVGQWQHQPGVRVTVLLNVECYYSAG</sequence>
<evidence type="ECO:0000313" key="1">
    <source>
        <dbReference type="EMBL" id="VFU56733.1"/>
    </source>
</evidence>
<reference evidence="1" key="1">
    <citation type="submission" date="2019-03" db="EMBL/GenBank/DDBJ databases">
        <authorList>
            <person name="Mank J."/>
            <person name="Almeida P."/>
        </authorList>
    </citation>
    <scope>NUCLEOTIDE SEQUENCE</scope>
    <source>
        <strain evidence="1">78183</strain>
    </source>
</reference>